<proteinExistence type="predicted"/>
<organism evidence="1 2">
    <name type="scientific">Brassica cretica</name>
    <name type="common">Mustard</name>
    <dbReference type="NCBI Taxonomy" id="69181"/>
    <lineage>
        <taxon>Eukaryota</taxon>
        <taxon>Viridiplantae</taxon>
        <taxon>Streptophyta</taxon>
        <taxon>Embryophyta</taxon>
        <taxon>Tracheophyta</taxon>
        <taxon>Spermatophyta</taxon>
        <taxon>Magnoliopsida</taxon>
        <taxon>eudicotyledons</taxon>
        <taxon>Gunneridae</taxon>
        <taxon>Pentapetalae</taxon>
        <taxon>rosids</taxon>
        <taxon>malvids</taxon>
        <taxon>Brassicales</taxon>
        <taxon>Brassicaceae</taxon>
        <taxon>Brassiceae</taxon>
        <taxon>Brassica</taxon>
    </lineage>
</organism>
<sequence>MRSPSCCNEPPADNSVLENLEACCLSSLSRLSSNRHHASSTKSTRHTSPLEVITVCATEGANGRRSRVTIEAVWLFVACPLFPYLQICYDIDP</sequence>
<reference evidence="1 2" key="1">
    <citation type="journal article" date="2020" name="BMC Genomics">
        <title>Intraspecific diversification of the crop wild relative Brassica cretica Lam. using demographic model selection.</title>
        <authorList>
            <person name="Kioukis A."/>
            <person name="Michalopoulou V.A."/>
            <person name="Briers L."/>
            <person name="Pirintsos S."/>
            <person name="Studholme D.J."/>
            <person name="Pavlidis P."/>
            <person name="Sarris P.F."/>
        </authorList>
    </citation>
    <scope>NUCLEOTIDE SEQUENCE [LARGE SCALE GENOMIC DNA]</scope>
    <source>
        <strain evidence="2">cv. PFS-1207/04</strain>
    </source>
</reference>
<gene>
    <name evidence="1" type="ORF">DY000_02040838</name>
</gene>
<comment type="caution">
    <text evidence="1">The sequence shown here is derived from an EMBL/GenBank/DDBJ whole genome shotgun (WGS) entry which is preliminary data.</text>
</comment>
<accession>A0ABQ7BHQ5</accession>
<dbReference type="Proteomes" id="UP000266723">
    <property type="component" value="Unassembled WGS sequence"/>
</dbReference>
<keyword evidence="2" id="KW-1185">Reference proteome</keyword>
<evidence type="ECO:0000313" key="2">
    <source>
        <dbReference type="Proteomes" id="UP000266723"/>
    </source>
</evidence>
<evidence type="ECO:0000313" key="1">
    <source>
        <dbReference type="EMBL" id="KAF3532137.1"/>
    </source>
</evidence>
<protein>
    <submittedName>
        <fullName evidence="1">Uncharacterized protein</fullName>
    </submittedName>
</protein>
<name>A0ABQ7BHQ5_BRACR</name>
<dbReference type="EMBL" id="QGKV02001507">
    <property type="protein sequence ID" value="KAF3532137.1"/>
    <property type="molecule type" value="Genomic_DNA"/>
</dbReference>